<evidence type="ECO:0000259" key="4">
    <source>
        <dbReference type="PROSITE" id="PS50932"/>
    </source>
</evidence>
<dbReference type="Proteomes" id="UP000294621">
    <property type="component" value="Unassembled WGS sequence"/>
</dbReference>
<dbReference type="RefSeq" id="WP_133349191.1">
    <property type="nucleotide sequence ID" value="NZ_SMZQ01000005.1"/>
</dbReference>
<keyword evidence="3" id="KW-0804">Transcription</keyword>
<feature type="domain" description="HTH lacI-type" evidence="4">
    <location>
        <begin position="2"/>
        <end position="56"/>
    </location>
</feature>
<evidence type="ECO:0000256" key="3">
    <source>
        <dbReference type="ARBA" id="ARBA00023163"/>
    </source>
</evidence>
<proteinExistence type="predicted"/>
<organism evidence="5 6">
    <name type="scientific">Arthrobacter nitrophenolicus</name>
    <dbReference type="NCBI Taxonomy" id="683150"/>
    <lineage>
        <taxon>Bacteria</taxon>
        <taxon>Bacillati</taxon>
        <taxon>Actinomycetota</taxon>
        <taxon>Actinomycetes</taxon>
        <taxon>Micrococcales</taxon>
        <taxon>Micrococcaceae</taxon>
        <taxon>Arthrobacter</taxon>
    </lineage>
</organism>
<dbReference type="Gene3D" id="3.40.50.2300">
    <property type="match status" value="2"/>
</dbReference>
<dbReference type="CDD" id="cd06267">
    <property type="entry name" value="PBP1_LacI_sugar_binding-like"/>
    <property type="match status" value="1"/>
</dbReference>
<name>A0A4R5XZF7_9MICC</name>
<keyword evidence="1" id="KW-0805">Transcription regulation</keyword>
<dbReference type="Gene3D" id="1.10.260.40">
    <property type="entry name" value="lambda repressor-like DNA-binding domains"/>
    <property type="match status" value="1"/>
</dbReference>
<dbReference type="SMART" id="SM00354">
    <property type="entry name" value="HTH_LACI"/>
    <property type="match status" value="1"/>
</dbReference>
<dbReference type="GO" id="GO:0003700">
    <property type="term" value="F:DNA-binding transcription factor activity"/>
    <property type="evidence" value="ECO:0007669"/>
    <property type="project" value="TreeGrafter"/>
</dbReference>
<comment type="caution">
    <text evidence="5">The sequence shown here is derived from an EMBL/GenBank/DDBJ whole genome shotgun (WGS) entry which is preliminary data.</text>
</comment>
<evidence type="ECO:0000256" key="2">
    <source>
        <dbReference type="ARBA" id="ARBA00023125"/>
    </source>
</evidence>
<evidence type="ECO:0000313" key="6">
    <source>
        <dbReference type="Proteomes" id="UP000294621"/>
    </source>
</evidence>
<dbReference type="PANTHER" id="PTHR30146">
    <property type="entry name" value="LACI-RELATED TRANSCRIPTIONAL REPRESSOR"/>
    <property type="match status" value="1"/>
</dbReference>
<dbReference type="EMBL" id="SMZQ01000005">
    <property type="protein sequence ID" value="TDL37370.1"/>
    <property type="molecule type" value="Genomic_DNA"/>
</dbReference>
<dbReference type="STRING" id="683150.G205_02133"/>
<dbReference type="OrthoDB" id="2854648at2"/>
<dbReference type="PANTHER" id="PTHR30146:SF109">
    <property type="entry name" value="HTH-TYPE TRANSCRIPTIONAL REGULATOR GALS"/>
    <property type="match status" value="1"/>
</dbReference>
<dbReference type="AlphaFoldDB" id="A0A4R5XZF7"/>
<dbReference type="GO" id="GO:0000976">
    <property type="term" value="F:transcription cis-regulatory region binding"/>
    <property type="evidence" value="ECO:0007669"/>
    <property type="project" value="TreeGrafter"/>
</dbReference>
<dbReference type="InterPro" id="IPR000843">
    <property type="entry name" value="HTH_LacI"/>
</dbReference>
<dbReference type="PROSITE" id="PS50932">
    <property type="entry name" value="HTH_LACI_2"/>
    <property type="match status" value="1"/>
</dbReference>
<dbReference type="PRINTS" id="PR00036">
    <property type="entry name" value="HTHLACI"/>
</dbReference>
<evidence type="ECO:0000313" key="5">
    <source>
        <dbReference type="EMBL" id="TDL37370.1"/>
    </source>
</evidence>
<accession>A0A4R5XZF7</accession>
<dbReference type="SUPFAM" id="SSF53822">
    <property type="entry name" value="Periplasmic binding protein-like I"/>
    <property type="match status" value="1"/>
</dbReference>
<sequence length="336" mass="36033">MATIQDVAKAAGVSPMTVSNVLNDHPHVKSSTRAKVVKAMEELDYRVNHAARNLRSGRTFTIGLAVAEFDRPYWGQFAARVIEEAAAHNLRVLVEQTGRSKENEISALALSRNRMYDGLILSTVGLSASDANMLRVDYPIVILGERIFSGPVDHVAMANVEGAEAATAHLIERGCRRIAAVMGPMGPDPDASSLRFAGYQQALAAAGLDNDPALHITINEFTLKGGHEAVSRLVGSGVQFDGLFCATDTVALGALRALHEAKLRVPEDVKVIGFDNLTEGQYSTPTLSTVDPDSAEMARMAVKLLVQRISGGSAKREPTEFVSSVRIVERESTAAL</sequence>
<dbReference type="InterPro" id="IPR028082">
    <property type="entry name" value="Peripla_BP_I"/>
</dbReference>
<reference evidence="5 6" key="1">
    <citation type="submission" date="2019-03" db="EMBL/GenBank/DDBJ databases">
        <title>Genome Sequencing and Assembly of Various Microbes Isolated from Partially Reclaimed Soil and Acid Mine Drainage (AMD) Site.</title>
        <authorList>
            <person name="Steinbock B."/>
            <person name="Bechtold R."/>
            <person name="Sevigny J.L."/>
            <person name="Thomas D."/>
            <person name="Cuthill L.R."/>
            <person name="Aveiro Johannsen E.J."/>
            <person name="Thomas K."/>
            <person name="Ghosh A."/>
        </authorList>
    </citation>
    <scope>NUCLEOTIDE SEQUENCE [LARGE SCALE GENOMIC DNA]</scope>
    <source>
        <strain evidence="5 6">S-A1</strain>
    </source>
</reference>
<dbReference type="InterPro" id="IPR010982">
    <property type="entry name" value="Lambda_DNA-bd_dom_sf"/>
</dbReference>
<evidence type="ECO:0000256" key="1">
    <source>
        <dbReference type="ARBA" id="ARBA00023015"/>
    </source>
</evidence>
<keyword evidence="2" id="KW-0238">DNA-binding</keyword>
<dbReference type="SUPFAM" id="SSF47413">
    <property type="entry name" value="lambda repressor-like DNA-binding domains"/>
    <property type="match status" value="1"/>
</dbReference>
<dbReference type="Pfam" id="PF13377">
    <property type="entry name" value="Peripla_BP_3"/>
    <property type="match status" value="1"/>
</dbReference>
<dbReference type="InterPro" id="IPR046335">
    <property type="entry name" value="LacI/GalR-like_sensor"/>
</dbReference>
<protein>
    <submittedName>
        <fullName evidence="5">LacI family transcriptional regulator</fullName>
    </submittedName>
</protein>
<dbReference type="PROSITE" id="PS00356">
    <property type="entry name" value="HTH_LACI_1"/>
    <property type="match status" value="1"/>
</dbReference>
<gene>
    <name evidence="5" type="ORF">E2R57_11570</name>
</gene>
<dbReference type="Pfam" id="PF00356">
    <property type="entry name" value="LacI"/>
    <property type="match status" value="1"/>
</dbReference>
<dbReference type="CDD" id="cd01392">
    <property type="entry name" value="HTH_LacI"/>
    <property type="match status" value="1"/>
</dbReference>